<dbReference type="PANTHER" id="PTHR34409">
    <property type="entry name" value="SET DOMAIN-CONTAINING PROTEIN"/>
    <property type="match status" value="1"/>
</dbReference>
<dbReference type="InterPro" id="IPR049203">
    <property type="entry name" value="DUF6818"/>
</dbReference>
<accession>A0A397D9U1</accession>
<dbReference type="VEuPathDB" id="FungiDB:H257_04750"/>
<dbReference type="Pfam" id="PF20681">
    <property type="entry name" value="DUF6818"/>
    <property type="match status" value="1"/>
</dbReference>
<sequence>MDKPKRQQRRYTNGERKACLNEFSATTAISGRDFCRRTNIAYSTWRDWQARRDKILASRRHSRHATLGGQGLQELIPFKDEPLAYMRDWRGSERYVRVFHLMRWVKANKMAWLVQYLSSKTSDAVAYKSFRTLLLRFSYRHRFRHRIPCKRKVSQQVLDSVWLGYAATFWDKYAQYDKSQILNVDETAIFYDMPPGKTLAEIGMSSKVSDGEKHSDRLTTVLTLSILRFTLMNARKPKTKSKNFSSEETARLLDLVEELKPFGGNMWERVAFEYNRSAHATWPERDGISLKGRFQGLNKSKPTGTAYIPPNVERAKRLYMEIESKVGAIQLHDQDDDATSERSEPSSDGHEEAASLVDELVVSSRIGTEAAELVAVVKTEKTKPVMYMAAQRRTSLDMSIGSKLINVVARMSSADKSRWIAKSVSEKLASGSSSMKRS</sequence>
<evidence type="ECO:0000259" key="2">
    <source>
        <dbReference type="Pfam" id="PF20681"/>
    </source>
</evidence>
<gene>
    <name evidence="3" type="ORF">DYB30_001857</name>
</gene>
<evidence type="ECO:0000313" key="3">
    <source>
        <dbReference type="EMBL" id="RHY58835.1"/>
    </source>
</evidence>
<evidence type="ECO:0000256" key="1">
    <source>
        <dbReference type="SAM" id="MobiDB-lite"/>
    </source>
</evidence>
<dbReference type="AlphaFoldDB" id="A0A397D9U1"/>
<protein>
    <recommendedName>
        <fullName evidence="2">DUF6818 domain-containing protein</fullName>
    </recommendedName>
</protein>
<dbReference type="EMBL" id="QUTD01005892">
    <property type="protein sequence ID" value="RHY58835.1"/>
    <property type="molecule type" value="Genomic_DNA"/>
</dbReference>
<dbReference type="Proteomes" id="UP000266643">
    <property type="component" value="Unassembled WGS sequence"/>
</dbReference>
<feature type="region of interest" description="Disordered" evidence="1">
    <location>
        <begin position="330"/>
        <end position="353"/>
    </location>
</feature>
<name>A0A397D9U1_APHAT</name>
<evidence type="ECO:0000313" key="4">
    <source>
        <dbReference type="Proteomes" id="UP000266643"/>
    </source>
</evidence>
<reference evidence="3 4" key="1">
    <citation type="submission" date="2018-08" db="EMBL/GenBank/DDBJ databases">
        <title>Aphanomyces genome sequencing and annotation.</title>
        <authorList>
            <person name="Minardi D."/>
            <person name="Oidtmann B."/>
            <person name="Van Der Giezen M."/>
            <person name="Studholme D.J."/>
        </authorList>
    </citation>
    <scope>NUCLEOTIDE SEQUENCE [LARGE SCALE GENOMIC DNA]</scope>
    <source>
        <strain evidence="3 4">D2</strain>
    </source>
</reference>
<dbReference type="PANTHER" id="PTHR34409:SF1">
    <property type="entry name" value="MYB-LIKE DOMAIN-CONTAINING PROTEIN"/>
    <property type="match status" value="1"/>
</dbReference>
<proteinExistence type="predicted"/>
<feature type="compositionally biased region" description="Basic and acidic residues" evidence="1">
    <location>
        <begin position="339"/>
        <end position="353"/>
    </location>
</feature>
<feature type="domain" description="DUF6818" evidence="2">
    <location>
        <begin position="261"/>
        <end position="337"/>
    </location>
</feature>
<comment type="caution">
    <text evidence="3">The sequence shown here is derived from an EMBL/GenBank/DDBJ whole genome shotgun (WGS) entry which is preliminary data.</text>
</comment>
<dbReference type="VEuPathDB" id="FungiDB:H257_02887"/>
<organism evidence="3 4">
    <name type="scientific">Aphanomyces astaci</name>
    <name type="common">Crayfish plague agent</name>
    <dbReference type="NCBI Taxonomy" id="112090"/>
    <lineage>
        <taxon>Eukaryota</taxon>
        <taxon>Sar</taxon>
        <taxon>Stramenopiles</taxon>
        <taxon>Oomycota</taxon>
        <taxon>Saprolegniomycetes</taxon>
        <taxon>Saprolegniales</taxon>
        <taxon>Verrucalvaceae</taxon>
        <taxon>Aphanomyces</taxon>
    </lineage>
</organism>